<organism evidence="1 2">
    <name type="scientific">Alkanindiges illinoisensis</name>
    <dbReference type="NCBI Taxonomy" id="197183"/>
    <lineage>
        <taxon>Bacteria</taxon>
        <taxon>Pseudomonadati</taxon>
        <taxon>Pseudomonadota</taxon>
        <taxon>Gammaproteobacteria</taxon>
        <taxon>Moraxellales</taxon>
        <taxon>Moraxellaceae</taxon>
        <taxon>Alkanindiges</taxon>
    </lineage>
</organism>
<proteinExistence type="predicted"/>
<dbReference type="RefSeq" id="WP_134245519.1">
    <property type="nucleotide sequence ID" value="NZ_SNTY01000076.1"/>
</dbReference>
<evidence type="ECO:0000313" key="1">
    <source>
        <dbReference type="EMBL" id="TEU23837.1"/>
    </source>
</evidence>
<dbReference type="AlphaFoldDB" id="A0A4Y7X9G4"/>
<evidence type="ECO:0000313" key="2">
    <source>
        <dbReference type="Proteomes" id="UP000297834"/>
    </source>
</evidence>
<sequence length="72" mass="8122">MNNDMADSHTVEEIRQALEKTTLTKTIEPDAYADAAQEFVDEYGADLHKLLGDNESDTHCKAQQVNQEKELL</sequence>
<gene>
    <name evidence="1" type="ORF">E2B99_12920</name>
</gene>
<keyword evidence="2" id="KW-1185">Reference proteome</keyword>
<accession>A0A4Y7X9G4</accession>
<reference evidence="1 2" key="1">
    <citation type="submission" date="2019-03" db="EMBL/GenBank/DDBJ databases">
        <title>Alkanindiges illinoisensis: a potential pathogenic isolated from ascites of a gastric cancer patient with abdominal metastasis.</title>
        <authorList>
            <person name="Hu X."/>
            <person name="Yang B."/>
            <person name="Yan X."/>
            <person name="Lin L."/>
            <person name="Zhao H."/>
            <person name="Zhou F."/>
            <person name="Su B."/>
            <person name="Chen J."/>
            <person name="Rui Y."/>
            <person name="Wang Q."/>
            <person name="Zheng L."/>
        </authorList>
    </citation>
    <scope>NUCLEOTIDE SEQUENCE [LARGE SCALE GENOMIC DNA]</scope>
    <source>
        <strain evidence="1 2">NFYY 23406</strain>
    </source>
</reference>
<name>A0A4Y7X9G4_9GAMM</name>
<protein>
    <submittedName>
        <fullName evidence="1">Uncharacterized protein</fullName>
    </submittedName>
</protein>
<comment type="caution">
    <text evidence="1">The sequence shown here is derived from an EMBL/GenBank/DDBJ whole genome shotgun (WGS) entry which is preliminary data.</text>
</comment>
<dbReference type="Proteomes" id="UP000297834">
    <property type="component" value="Unassembled WGS sequence"/>
</dbReference>
<dbReference type="EMBL" id="SNTY01000076">
    <property type="protein sequence ID" value="TEU23837.1"/>
    <property type="molecule type" value="Genomic_DNA"/>
</dbReference>
<dbReference type="OrthoDB" id="6717840at2"/>